<evidence type="ECO:0000256" key="1">
    <source>
        <dbReference type="ARBA" id="ARBA00004123"/>
    </source>
</evidence>
<dbReference type="GO" id="GO:0008143">
    <property type="term" value="F:poly(A) binding"/>
    <property type="evidence" value="ECO:0007669"/>
    <property type="project" value="InterPro"/>
</dbReference>
<dbReference type="PANTHER" id="PTHR14738">
    <property type="entry name" value="ZINC FINGER CCCH DOMAIN-CONTAINING PROTEIN 14"/>
    <property type="match status" value="1"/>
</dbReference>
<dbReference type="GO" id="GO:0005634">
    <property type="term" value="C:nucleus"/>
    <property type="evidence" value="ECO:0007669"/>
    <property type="project" value="UniProtKB-SubCell"/>
</dbReference>
<dbReference type="Proteomes" id="UP000245591">
    <property type="component" value="Unassembled WGS sequence"/>
</dbReference>
<feature type="region of interest" description="Disordered" evidence="8">
    <location>
        <begin position="242"/>
        <end position="284"/>
    </location>
</feature>
<dbReference type="GO" id="GO:0005737">
    <property type="term" value="C:cytoplasm"/>
    <property type="evidence" value="ECO:0007669"/>
    <property type="project" value="TreeGrafter"/>
</dbReference>
<dbReference type="InterPro" id="IPR043094">
    <property type="entry name" value="Nab2/ZC3H14_N_sf"/>
</dbReference>
<evidence type="ECO:0000256" key="7">
    <source>
        <dbReference type="ARBA" id="ARBA00023242"/>
    </source>
</evidence>
<feature type="region of interest" description="Disordered" evidence="8">
    <location>
        <begin position="102"/>
        <end position="204"/>
    </location>
</feature>
<sequence>MTHMTENSLASLQITIHRKLVEVNYAQEDDTVFAEYVTTMIRNEKDAAQINKELLELLGDAYNPEFGFWVEAESKNPIYYHQEIAQSVSQETEMNIDEPIQHQQTVPRIDHNTHEKHNSMDNHETRKTLDNERSNRSRDRNRDKSDSRNKLFTDAIKKSEEDNRRTRGTSREDRHSSNRSSNYSKKLQEISIKHRSGSTSDSRKLNADLLSRLGKASKAIGKIEKKSPAGTSPTMATIKGIAKSSGVSPKKQSIFSRLGARDESISKKQKSPENNSSLMTQGIPNMNGQYMPLQLLDQNGQPMNNQYGNFDDNNPYNSGVLQGTKRIRCTKWPMCDKGNSCSYFHPTKICLKFPNCPYSSNECMFIHPHVQGKQLASTMGQSNTASPNFSVLCKYGVGCLNPTCHFTHPPGRSLDITDGLKSIPSANQTKIPILCKFYPGCLNPVCSYIHDPSLVSTATPTTINVGAGDSAMVDDNKGPIMESTNGEISASNTVSGSQLPGSQCDPSKKVPIPCRNGASCTRLDCHFMHPHEQNVSSVPCKFGFYCTRPNCAYLHPTRNMTLLVNNKGTNDPANRLDHISDRPFASAESASLVTGDGSNTTFASQNQPLPSLSDGSNIQVIPTQFQANNQFVVDASLVSQKSGRENEQADDVVMSL</sequence>
<evidence type="ECO:0008006" key="11">
    <source>
        <dbReference type="Google" id="ProtNLM"/>
    </source>
</evidence>
<keyword evidence="6" id="KW-0862">Zinc</keyword>
<reference evidence="9 10" key="1">
    <citation type="journal article" date="2018" name="MBio">
        <title>Comparative Genomics Reveals the Core Gene Toolbox for the Fungus-Insect Symbiosis.</title>
        <authorList>
            <person name="Wang Y."/>
            <person name="Stata M."/>
            <person name="Wang W."/>
            <person name="Stajich J.E."/>
            <person name="White M.M."/>
            <person name="Moncalvo J.M."/>
        </authorList>
    </citation>
    <scope>NUCLEOTIDE SEQUENCE [LARGE SCALE GENOMIC DNA]</scope>
    <source>
        <strain evidence="9 10">AUS-126-30</strain>
    </source>
</reference>
<comment type="subcellular location">
    <subcellularLocation>
        <location evidence="1">Nucleus</location>
    </subcellularLocation>
</comment>
<feature type="compositionally biased region" description="Polar residues" evidence="8">
    <location>
        <begin position="272"/>
        <end position="284"/>
    </location>
</feature>
<dbReference type="Pfam" id="PF14608">
    <property type="entry name" value="zf-CCCH_2"/>
    <property type="match status" value="6"/>
</dbReference>
<gene>
    <name evidence="9" type="ORF">BB558_004092</name>
</gene>
<comment type="similarity">
    <text evidence="2">Belongs to the ZC3H14 family.</text>
</comment>
<evidence type="ECO:0000313" key="9">
    <source>
        <dbReference type="EMBL" id="PVZ99873.1"/>
    </source>
</evidence>
<keyword evidence="3" id="KW-0479">Metal-binding</keyword>
<dbReference type="EMBL" id="MBFU01000382">
    <property type="protein sequence ID" value="PVZ99873.1"/>
    <property type="molecule type" value="Genomic_DNA"/>
</dbReference>
<evidence type="ECO:0000256" key="3">
    <source>
        <dbReference type="ARBA" id="ARBA00022723"/>
    </source>
</evidence>
<dbReference type="GO" id="GO:0043488">
    <property type="term" value="P:regulation of mRNA stability"/>
    <property type="evidence" value="ECO:0007669"/>
    <property type="project" value="InterPro"/>
</dbReference>
<dbReference type="InterPro" id="IPR040366">
    <property type="entry name" value="Nab2/ZC3H14"/>
</dbReference>
<organism evidence="9 10">
    <name type="scientific">Smittium angustum</name>
    <dbReference type="NCBI Taxonomy" id="133377"/>
    <lineage>
        <taxon>Eukaryota</taxon>
        <taxon>Fungi</taxon>
        <taxon>Fungi incertae sedis</taxon>
        <taxon>Zoopagomycota</taxon>
        <taxon>Kickxellomycotina</taxon>
        <taxon>Harpellomycetes</taxon>
        <taxon>Harpellales</taxon>
        <taxon>Legeriomycetaceae</taxon>
        <taxon>Smittium</taxon>
    </lineage>
</organism>
<evidence type="ECO:0000313" key="10">
    <source>
        <dbReference type="Proteomes" id="UP000245591"/>
    </source>
</evidence>
<keyword evidence="10" id="KW-1185">Reference proteome</keyword>
<dbReference type="GO" id="GO:0008270">
    <property type="term" value="F:zinc ion binding"/>
    <property type="evidence" value="ECO:0007669"/>
    <property type="project" value="UniProtKB-KW"/>
</dbReference>
<protein>
    <recommendedName>
        <fullName evidence="11">C3H1-type domain-containing protein</fullName>
    </recommendedName>
</protein>
<evidence type="ECO:0000256" key="8">
    <source>
        <dbReference type="SAM" id="MobiDB-lite"/>
    </source>
</evidence>
<evidence type="ECO:0000256" key="4">
    <source>
        <dbReference type="ARBA" id="ARBA00022737"/>
    </source>
</evidence>
<feature type="compositionally biased region" description="Basic and acidic residues" evidence="8">
    <location>
        <begin position="108"/>
        <end position="176"/>
    </location>
</feature>
<feature type="region of interest" description="Disordered" evidence="8">
    <location>
        <begin position="485"/>
        <end position="505"/>
    </location>
</feature>
<dbReference type="Gene3D" id="4.10.1000.40">
    <property type="match status" value="2"/>
</dbReference>
<accession>A0A2U1J4A5</accession>
<comment type="caution">
    <text evidence="9">The sequence shown here is derived from an EMBL/GenBank/DDBJ whole genome shotgun (WGS) entry which is preliminary data.</text>
</comment>
<name>A0A2U1J4A5_SMIAN</name>
<dbReference type="Gene3D" id="1.10.340.40">
    <property type="entry name" value="Nuclear abundant poly(A) RNA-bind protein 2, N-terminal domain"/>
    <property type="match status" value="1"/>
</dbReference>
<keyword evidence="4" id="KW-0677">Repeat</keyword>
<keyword evidence="7" id="KW-0539">Nucleus</keyword>
<feature type="compositionally biased region" description="Polar residues" evidence="8">
    <location>
        <begin position="245"/>
        <end position="255"/>
    </location>
</feature>
<keyword evidence="5" id="KW-0863">Zinc-finger</keyword>
<evidence type="ECO:0000256" key="6">
    <source>
        <dbReference type="ARBA" id="ARBA00022833"/>
    </source>
</evidence>
<evidence type="ECO:0000256" key="5">
    <source>
        <dbReference type="ARBA" id="ARBA00022771"/>
    </source>
</evidence>
<dbReference type="PANTHER" id="PTHR14738:SF29">
    <property type="entry name" value="ZINC FINGER CCCH DOMAIN-CONTAINING PROTEIN 14"/>
    <property type="match status" value="1"/>
</dbReference>
<proteinExistence type="inferred from homology"/>
<evidence type="ECO:0000256" key="2">
    <source>
        <dbReference type="ARBA" id="ARBA00008423"/>
    </source>
</evidence>
<dbReference type="AlphaFoldDB" id="A0A2U1J4A5"/>